<proteinExistence type="predicted"/>
<evidence type="ECO:0000313" key="1">
    <source>
        <dbReference type="EMBL" id="MDT0270963.1"/>
    </source>
</evidence>
<organism evidence="1 2">
    <name type="scientific">Streptomyces chisholmiae</name>
    <dbReference type="NCBI Taxonomy" id="3075540"/>
    <lineage>
        <taxon>Bacteria</taxon>
        <taxon>Bacillati</taxon>
        <taxon>Actinomycetota</taxon>
        <taxon>Actinomycetes</taxon>
        <taxon>Kitasatosporales</taxon>
        <taxon>Streptomycetaceae</taxon>
        <taxon>Streptomyces</taxon>
    </lineage>
</organism>
<dbReference type="EMBL" id="JAVREO010000110">
    <property type="protein sequence ID" value="MDT0270963.1"/>
    <property type="molecule type" value="Genomic_DNA"/>
</dbReference>
<feature type="non-terminal residue" evidence="1">
    <location>
        <position position="70"/>
    </location>
</feature>
<accession>A0ABU2K126</accession>
<comment type="caution">
    <text evidence="1">The sequence shown here is derived from an EMBL/GenBank/DDBJ whole genome shotgun (WGS) entry which is preliminary data.</text>
</comment>
<name>A0ABU2K126_9ACTN</name>
<keyword evidence="2" id="KW-1185">Reference proteome</keyword>
<reference evidence="2" key="1">
    <citation type="submission" date="2023-07" db="EMBL/GenBank/DDBJ databases">
        <title>30 novel species of actinomycetes from the DSMZ collection.</title>
        <authorList>
            <person name="Nouioui I."/>
        </authorList>
    </citation>
    <scope>NUCLEOTIDE SEQUENCE [LARGE SCALE GENOMIC DNA]</scope>
    <source>
        <strain evidence="2">DSM 44915</strain>
    </source>
</reference>
<sequence>MADTLTPARAAESLCELSVDVRAAVLLDAAGSLAGSGGEAGGHARELGDLARQLFEEVDRATRDWDTEPP</sequence>
<evidence type="ECO:0000313" key="2">
    <source>
        <dbReference type="Proteomes" id="UP001183410"/>
    </source>
</evidence>
<dbReference type="RefSeq" id="WP_311671012.1">
    <property type="nucleotide sequence ID" value="NZ_JAVREO010000110.1"/>
</dbReference>
<gene>
    <name evidence="1" type="ORF">RM844_32315</name>
</gene>
<evidence type="ECO:0008006" key="3">
    <source>
        <dbReference type="Google" id="ProtNLM"/>
    </source>
</evidence>
<dbReference type="Proteomes" id="UP001183410">
    <property type="component" value="Unassembled WGS sequence"/>
</dbReference>
<protein>
    <recommendedName>
        <fullName evidence="3">Roadblock/LC7 domain-containing protein</fullName>
    </recommendedName>
</protein>